<evidence type="ECO:0000313" key="7">
    <source>
        <dbReference type="EMBL" id="SHM19567.1"/>
    </source>
</evidence>
<evidence type="ECO:0000313" key="8">
    <source>
        <dbReference type="Proteomes" id="UP000322545"/>
    </source>
</evidence>
<evidence type="ECO:0000256" key="3">
    <source>
        <dbReference type="ARBA" id="ARBA00022989"/>
    </source>
</evidence>
<keyword evidence="8" id="KW-1185">Reference proteome</keyword>
<proteinExistence type="predicted"/>
<feature type="transmembrane region" description="Helical" evidence="5">
    <location>
        <begin position="36"/>
        <end position="56"/>
    </location>
</feature>
<gene>
    <name evidence="7" type="ORF">SAMN05443432_105143</name>
</gene>
<organism evidence="7 8">
    <name type="scientific">Roseovarius litoreus</name>
    <dbReference type="NCBI Taxonomy" id="1155722"/>
    <lineage>
        <taxon>Bacteria</taxon>
        <taxon>Pseudomonadati</taxon>
        <taxon>Pseudomonadota</taxon>
        <taxon>Alphaproteobacteria</taxon>
        <taxon>Rhodobacterales</taxon>
        <taxon>Roseobacteraceae</taxon>
        <taxon>Roseovarius</taxon>
    </lineage>
</organism>
<dbReference type="EMBL" id="FRCB01000005">
    <property type="protein sequence ID" value="SHM19567.1"/>
    <property type="molecule type" value="Genomic_DNA"/>
</dbReference>
<keyword evidence="2 5" id="KW-0812">Transmembrane</keyword>
<dbReference type="Proteomes" id="UP000322545">
    <property type="component" value="Unassembled WGS sequence"/>
</dbReference>
<evidence type="ECO:0000256" key="5">
    <source>
        <dbReference type="SAM" id="Phobius"/>
    </source>
</evidence>
<comment type="subcellular location">
    <subcellularLocation>
        <location evidence="1">Membrane</location>
        <topology evidence="1">Multi-pass membrane protein</topology>
    </subcellularLocation>
</comment>
<dbReference type="InterPro" id="IPR006977">
    <property type="entry name" value="Yip1_dom"/>
</dbReference>
<feature type="transmembrane region" description="Helical" evidence="5">
    <location>
        <begin position="173"/>
        <end position="199"/>
    </location>
</feature>
<reference evidence="7 8" key="1">
    <citation type="submission" date="2016-11" db="EMBL/GenBank/DDBJ databases">
        <authorList>
            <person name="Varghese N."/>
            <person name="Submissions S."/>
        </authorList>
    </citation>
    <scope>NUCLEOTIDE SEQUENCE [LARGE SCALE GENOMIC DNA]</scope>
    <source>
        <strain evidence="7 8">DSM 28249</strain>
    </source>
</reference>
<name>A0A1M7GUN8_9RHOB</name>
<protein>
    <submittedName>
        <fullName evidence="7">Yip1 domain-containing protein</fullName>
    </submittedName>
</protein>
<feature type="transmembrane region" description="Helical" evidence="5">
    <location>
        <begin position="141"/>
        <end position="161"/>
    </location>
</feature>
<sequence length="200" mass="21514">MTASALVSLFVLTLRNPREAGEYILSLRLPAQALWIGLSLISVMTSLVFSGLMRLGPLPQDQFGEIISGSPAYSAPLVFALMQWGRAILTVFVFFWVGRIMGGRGPLEDVLAVLTWLQAVTFVIMLGLLVGGLVLPFLTSLMILAAFVWWLWAVTTLLNVAHGFDSPMRAVGVLILSLLGVTIGLSLFFGAVAGLFMGVS</sequence>
<accession>A0A1M7GUN8</accession>
<feature type="transmembrane region" description="Helical" evidence="5">
    <location>
        <begin position="110"/>
        <end position="134"/>
    </location>
</feature>
<dbReference type="GO" id="GO:0016020">
    <property type="term" value="C:membrane"/>
    <property type="evidence" value="ECO:0007669"/>
    <property type="project" value="UniProtKB-SubCell"/>
</dbReference>
<keyword evidence="4 5" id="KW-0472">Membrane</keyword>
<evidence type="ECO:0000259" key="6">
    <source>
        <dbReference type="Pfam" id="PF04893"/>
    </source>
</evidence>
<feature type="transmembrane region" description="Helical" evidence="5">
    <location>
        <begin position="77"/>
        <end position="98"/>
    </location>
</feature>
<dbReference type="AlphaFoldDB" id="A0A1M7GUN8"/>
<evidence type="ECO:0000256" key="2">
    <source>
        <dbReference type="ARBA" id="ARBA00022692"/>
    </source>
</evidence>
<feature type="domain" description="Yip1" evidence="6">
    <location>
        <begin position="13"/>
        <end position="186"/>
    </location>
</feature>
<dbReference type="RefSeq" id="WP_149779707.1">
    <property type="nucleotide sequence ID" value="NZ_FRCB01000005.1"/>
</dbReference>
<evidence type="ECO:0000256" key="1">
    <source>
        <dbReference type="ARBA" id="ARBA00004141"/>
    </source>
</evidence>
<keyword evidence="3 5" id="KW-1133">Transmembrane helix</keyword>
<evidence type="ECO:0000256" key="4">
    <source>
        <dbReference type="ARBA" id="ARBA00023136"/>
    </source>
</evidence>
<dbReference type="Pfam" id="PF04893">
    <property type="entry name" value="Yip1"/>
    <property type="match status" value="1"/>
</dbReference>